<feature type="transmembrane region" description="Helical" evidence="1">
    <location>
        <begin position="55"/>
        <end position="75"/>
    </location>
</feature>
<dbReference type="AlphaFoldDB" id="A0A1G9SA59"/>
<protein>
    <recommendedName>
        <fullName evidence="4">Fluoroquinolone transport system permease protein</fullName>
    </recommendedName>
</protein>
<sequence length="232" mass="25811">MTAHTPPLLPHLLKWELVLLHRQQMIVISLVTAAVYLGLFYLLRNLGSLDRVLVLMIYNDPVIMSYLFAGVLLLFEKNENTLAALAVSPLPMRQYLWSKGVALTLVATGTALVMAWVGHGFRLQYVPFLIGMIGSSLQFAWVGCAMGARARDFSQFLLRSIGGMIVGAVPFLALFDVWDHPLVYLLPTYPGVLLLQAAFEPITLGQWLYSLVYLGLGLVGAYRWSQQTLQTV</sequence>
<dbReference type="Pfam" id="PF24686">
    <property type="entry name" value="FLQE3_permease"/>
    <property type="match status" value="1"/>
</dbReference>
<feature type="transmembrane region" description="Helical" evidence="1">
    <location>
        <begin position="156"/>
        <end position="175"/>
    </location>
</feature>
<evidence type="ECO:0000313" key="3">
    <source>
        <dbReference type="Proteomes" id="UP000198510"/>
    </source>
</evidence>
<reference evidence="2 3" key="1">
    <citation type="submission" date="2016-10" db="EMBL/GenBank/DDBJ databases">
        <authorList>
            <person name="de Groot N.N."/>
        </authorList>
    </citation>
    <scope>NUCLEOTIDE SEQUENCE [LARGE SCALE GENOMIC DNA]</scope>
    <source>
        <strain evidence="2 3">DSM 25186</strain>
    </source>
</reference>
<dbReference type="Proteomes" id="UP000198510">
    <property type="component" value="Unassembled WGS sequence"/>
</dbReference>
<feature type="transmembrane region" description="Helical" evidence="1">
    <location>
        <begin position="25"/>
        <end position="43"/>
    </location>
</feature>
<dbReference type="EMBL" id="FNFO01000012">
    <property type="protein sequence ID" value="SDM32261.1"/>
    <property type="molecule type" value="Genomic_DNA"/>
</dbReference>
<dbReference type="RefSeq" id="WP_089687115.1">
    <property type="nucleotide sequence ID" value="NZ_FNFO01000012.1"/>
</dbReference>
<accession>A0A1G9SA59</accession>
<dbReference type="InterPro" id="IPR056926">
    <property type="entry name" value="FLQE3_permease"/>
</dbReference>
<proteinExistence type="predicted"/>
<dbReference type="OrthoDB" id="8480522at2"/>
<gene>
    <name evidence="2" type="ORF">SAMN05421823_11284</name>
</gene>
<organism evidence="2 3">
    <name type="scientific">Catalinimonas alkaloidigena</name>
    <dbReference type="NCBI Taxonomy" id="1075417"/>
    <lineage>
        <taxon>Bacteria</taxon>
        <taxon>Pseudomonadati</taxon>
        <taxon>Bacteroidota</taxon>
        <taxon>Cytophagia</taxon>
        <taxon>Cytophagales</taxon>
        <taxon>Catalimonadaceae</taxon>
        <taxon>Catalinimonas</taxon>
    </lineage>
</organism>
<keyword evidence="1" id="KW-1133">Transmembrane helix</keyword>
<evidence type="ECO:0000256" key="1">
    <source>
        <dbReference type="SAM" id="Phobius"/>
    </source>
</evidence>
<feature type="transmembrane region" description="Helical" evidence="1">
    <location>
        <begin position="206"/>
        <end position="224"/>
    </location>
</feature>
<evidence type="ECO:0008006" key="4">
    <source>
        <dbReference type="Google" id="ProtNLM"/>
    </source>
</evidence>
<keyword evidence="3" id="KW-1185">Reference proteome</keyword>
<feature type="transmembrane region" description="Helical" evidence="1">
    <location>
        <begin position="96"/>
        <end position="117"/>
    </location>
</feature>
<dbReference type="STRING" id="1075417.SAMN05421823_11284"/>
<evidence type="ECO:0000313" key="2">
    <source>
        <dbReference type="EMBL" id="SDM32261.1"/>
    </source>
</evidence>
<name>A0A1G9SA59_9BACT</name>
<feature type="transmembrane region" description="Helical" evidence="1">
    <location>
        <begin position="123"/>
        <end position="144"/>
    </location>
</feature>
<keyword evidence="1" id="KW-0812">Transmembrane</keyword>
<keyword evidence="1" id="KW-0472">Membrane</keyword>